<evidence type="ECO:0000259" key="4">
    <source>
        <dbReference type="PROSITE" id="PS50886"/>
    </source>
</evidence>
<dbReference type="EMBL" id="MGAT01000009">
    <property type="protein sequence ID" value="OGK52944.1"/>
    <property type="molecule type" value="Genomic_DNA"/>
</dbReference>
<dbReference type="AlphaFoldDB" id="A0A1F7JBG4"/>
<dbReference type="InterPro" id="IPR002547">
    <property type="entry name" value="tRNA-bd_dom"/>
</dbReference>
<dbReference type="PANTHER" id="PTHR11586:SF37">
    <property type="entry name" value="TRNA-BINDING DOMAIN-CONTAINING PROTEIN"/>
    <property type="match status" value="1"/>
</dbReference>
<dbReference type="SUPFAM" id="SSF50249">
    <property type="entry name" value="Nucleic acid-binding proteins"/>
    <property type="match status" value="1"/>
</dbReference>
<keyword evidence="1 3" id="KW-0820">tRNA-binding</keyword>
<dbReference type="Gene3D" id="2.40.50.140">
    <property type="entry name" value="Nucleic acid-binding proteins"/>
    <property type="match status" value="1"/>
</dbReference>
<dbReference type="Proteomes" id="UP000178857">
    <property type="component" value="Unassembled WGS sequence"/>
</dbReference>
<accession>A0A1F7JBG4</accession>
<evidence type="ECO:0000256" key="2">
    <source>
        <dbReference type="ARBA" id="ARBA00022884"/>
    </source>
</evidence>
<dbReference type="InterPro" id="IPR012340">
    <property type="entry name" value="NA-bd_OB-fold"/>
</dbReference>
<feature type="domain" description="TRNA-binding" evidence="4">
    <location>
        <begin position="11"/>
        <end position="113"/>
    </location>
</feature>
<evidence type="ECO:0000256" key="1">
    <source>
        <dbReference type="ARBA" id="ARBA00022555"/>
    </source>
</evidence>
<dbReference type="InterPro" id="IPR051270">
    <property type="entry name" value="Tyrosine-tRNA_ligase_regulator"/>
</dbReference>
<dbReference type="PROSITE" id="PS50886">
    <property type="entry name" value="TRBD"/>
    <property type="match status" value="1"/>
</dbReference>
<keyword evidence="2 3" id="KW-0694">RNA-binding</keyword>
<evidence type="ECO:0000313" key="6">
    <source>
        <dbReference type="Proteomes" id="UP000178857"/>
    </source>
</evidence>
<proteinExistence type="predicted"/>
<protein>
    <recommendedName>
        <fullName evidence="4">tRNA-binding domain-containing protein</fullName>
    </recommendedName>
</protein>
<organism evidence="5 6">
    <name type="scientific">Candidatus Roizmanbacteria bacterium RIFCSPLOWO2_01_FULL_44_13</name>
    <dbReference type="NCBI Taxonomy" id="1802069"/>
    <lineage>
        <taxon>Bacteria</taxon>
        <taxon>Candidatus Roizmaniibacteriota</taxon>
    </lineage>
</organism>
<evidence type="ECO:0000313" key="5">
    <source>
        <dbReference type="EMBL" id="OGK52944.1"/>
    </source>
</evidence>
<dbReference type="Pfam" id="PF01588">
    <property type="entry name" value="tRNA_bind"/>
    <property type="match status" value="1"/>
</dbReference>
<gene>
    <name evidence="5" type="ORF">A2970_01950</name>
</gene>
<sequence length="113" mass="12749">MRNKDTISYPDFEKLDFRVGEVKEATAMEGSNKLLKLLVDLGEDYGEVQILSGLAKFYTPEDLIGNKYIFLANLEPKQIMGLDSNGMMFVADDPEKFQLIPLDKSLKNGTVIR</sequence>
<dbReference type="PANTHER" id="PTHR11586">
    <property type="entry name" value="TRNA-AMINOACYLATION COFACTOR ARC1 FAMILY MEMBER"/>
    <property type="match status" value="1"/>
</dbReference>
<dbReference type="GO" id="GO:0000049">
    <property type="term" value="F:tRNA binding"/>
    <property type="evidence" value="ECO:0007669"/>
    <property type="project" value="UniProtKB-UniRule"/>
</dbReference>
<evidence type="ECO:0000256" key="3">
    <source>
        <dbReference type="PROSITE-ProRule" id="PRU00209"/>
    </source>
</evidence>
<name>A0A1F7JBG4_9BACT</name>
<dbReference type="STRING" id="1802069.A2970_01950"/>
<reference evidence="5 6" key="1">
    <citation type="journal article" date="2016" name="Nat. Commun.">
        <title>Thousands of microbial genomes shed light on interconnected biogeochemical processes in an aquifer system.</title>
        <authorList>
            <person name="Anantharaman K."/>
            <person name="Brown C.T."/>
            <person name="Hug L.A."/>
            <person name="Sharon I."/>
            <person name="Castelle C.J."/>
            <person name="Probst A.J."/>
            <person name="Thomas B.C."/>
            <person name="Singh A."/>
            <person name="Wilkins M.J."/>
            <person name="Karaoz U."/>
            <person name="Brodie E.L."/>
            <person name="Williams K.H."/>
            <person name="Hubbard S.S."/>
            <person name="Banfield J.F."/>
        </authorList>
    </citation>
    <scope>NUCLEOTIDE SEQUENCE [LARGE SCALE GENOMIC DNA]</scope>
</reference>
<comment type="caution">
    <text evidence="5">The sequence shown here is derived from an EMBL/GenBank/DDBJ whole genome shotgun (WGS) entry which is preliminary data.</text>
</comment>